<accession>A0A915CPP0</accession>
<sequence length="104" mass="11604">MKSYAWNWPSLTASVKLQSLCRPFPPRCNQNAVRGVPYTRERVEETRRSLENAETDIPMPFNAPSSVARRRSDPPSQQGRVVGTPPPPYTPTAPPAPTECTPAW</sequence>
<evidence type="ECO:0000313" key="3">
    <source>
        <dbReference type="WBParaSite" id="jg11262"/>
    </source>
</evidence>
<dbReference type="AlphaFoldDB" id="A0A915CPP0"/>
<feature type="compositionally biased region" description="Pro residues" evidence="1">
    <location>
        <begin position="84"/>
        <end position="97"/>
    </location>
</feature>
<protein>
    <submittedName>
        <fullName evidence="3">Uncharacterized protein</fullName>
    </submittedName>
</protein>
<keyword evidence="2" id="KW-1185">Reference proteome</keyword>
<evidence type="ECO:0000313" key="2">
    <source>
        <dbReference type="Proteomes" id="UP000887574"/>
    </source>
</evidence>
<feature type="region of interest" description="Disordered" evidence="1">
    <location>
        <begin position="44"/>
        <end position="104"/>
    </location>
</feature>
<proteinExistence type="predicted"/>
<dbReference type="Proteomes" id="UP000887574">
    <property type="component" value="Unplaced"/>
</dbReference>
<organism evidence="2 3">
    <name type="scientific">Ditylenchus dipsaci</name>
    <dbReference type="NCBI Taxonomy" id="166011"/>
    <lineage>
        <taxon>Eukaryota</taxon>
        <taxon>Metazoa</taxon>
        <taxon>Ecdysozoa</taxon>
        <taxon>Nematoda</taxon>
        <taxon>Chromadorea</taxon>
        <taxon>Rhabditida</taxon>
        <taxon>Tylenchina</taxon>
        <taxon>Tylenchomorpha</taxon>
        <taxon>Sphaerularioidea</taxon>
        <taxon>Anguinidae</taxon>
        <taxon>Anguininae</taxon>
        <taxon>Ditylenchus</taxon>
    </lineage>
</organism>
<reference evidence="3" key="1">
    <citation type="submission" date="2022-11" db="UniProtKB">
        <authorList>
            <consortium name="WormBaseParasite"/>
        </authorList>
    </citation>
    <scope>IDENTIFICATION</scope>
</reference>
<evidence type="ECO:0000256" key="1">
    <source>
        <dbReference type="SAM" id="MobiDB-lite"/>
    </source>
</evidence>
<name>A0A915CPP0_9BILA</name>
<dbReference type="WBParaSite" id="jg11262">
    <property type="protein sequence ID" value="jg11262"/>
    <property type="gene ID" value="jg11262"/>
</dbReference>